<organism evidence="2 3">
    <name type="scientific">Nocardioides luteus</name>
    <dbReference type="NCBI Taxonomy" id="1844"/>
    <lineage>
        <taxon>Bacteria</taxon>
        <taxon>Bacillati</taxon>
        <taxon>Actinomycetota</taxon>
        <taxon>Actinomycetes</taxon>
        <taxon>Propionibacteriales</taxon>
        <taxon>Nocardioidaceae</taxon>
        <taxon>Nocardioides</taxon>
    </lineage>
</organism>
<reference evidence="2" key="1">
    <citation type="submission" date="2016-10" db="EMBL/GenBank/DDBJ databases">
        <title>Draft Genome Sequence of Nocardioides luteus Strain BAFB, an Alkane-Degrading Bacterium Isolated from JP-7 Polluted Soil.</title>
        <authorList>
            <person name="Brown L."/>
            <person name="Ruiz O.N."/>
            <person name="Gunasekera T."/>
        </authorList>
    </citation>
    <scope>NUCLEOTIDE SEQUENCE [LARGE SCALE GENOMIC DNA]</scope>
    <source>
        <strain evidence="2">BAFB</strain>
    </source>
</reference>
<dbReference type="AlphaFoldDB" id="A0A1J4N4W4"/>
<feature type="transmembrane region" description="Helical" evidence="1">
    <location>
        <begin position="6"/>
        <end position="25"/>
    </location>
</feature>
<evidence type="ECO:0000313" key="3">
    <source>
        <dbReference type="Proteomes" id="UP000033772"/>
    </source>
</evidence>
<proteinExistence type="predicted"/>
<dbReference type="EMBL" id="JZDQ02000019">
    <property type="protein sequence ID" value="OIJ26007.1"/>
    <property type="molecule type" value="Genomic_DNA"/>
</dbReference>
<comment type="caution">
    <text evidence="2">The sequence shown here is derived from an EMBL/GenBank/DDBJ whole genome shotgun (WGS) entry which is preliminary data.</text>
</comment>
<dbReference type="RefSeq" id="WP_045550207.1">
    <property type="nucleotide sequence ID" value="NZ_JZDQ02000019.1"/>
</dbReference>
<dbReference type="OrthoDB" id="9933602at2"/>
<feature type="transmembrane region" description="Helical" evidence="1">
    <location>
        <begin position="104"/>
        <end position="123"/>
    </location>
</feature>
<evidence type="ECO:0000256" key="1">
    <source>
        <dbReference type="SAM" id="Phobius"/>
    </source>
</evidence>
<name>A0A1J4N4W4_9ACTN</name>
<sequence length="136" mass="13927">MWMFLGSWIFVFLLVAAAGAGLFALCRRKARVTAAVTAAAFLVATGVLVSFLVAPTTVDGGVVCGGTVGSTHAEPLDGMTADDLAAEGAKDYSEDCLDAARERFALIVGGYVVVLAGIAAVVATRGSSRERRSVSV</sequence>
<dbReference type="Proteomes" id="UP000033772">
    <property type="component" value="Unassembled WGS sequence"/>
</dbReference>
<evidence type="ECO:0000313" key="2">
    <source>
        <dbReference type="EMBL" id="OIJ26007.1"/>
    </source>
</evidence>
<accession>A0A1J4N4W4</accession>
<gene>
    <name evidence="2" type="ORF">UG56_014500</name>
</gene>
<feature type="transmembrane region" description="Helical" evidence="1">
    <location>
        <begin position="32"/>
        <end position="53"/>
    </location>
</feature>
<keyword evidence="1" id="KW-0812">Transmembrane</keyword>
<keyword evidence="3" id="KW-1185">Reference proteome</keyword>
<protein>
    <submittedName>
        <fullName evidence="2">Uncharacterized protein</fullName>
    </submittedName>
</protein>
<keyword evidence="1" id="KW-1133">Transmembrane helix</keyword>
<keyword evidence="1" id="KW-0472">Membrane</keyword>